<dbReference type="GeneID" id="27696388"/>
<dbReference type="HOGENOM" id="CLU_1421276_0_0_1"/>
<dbReference type="EMBL" id="KN846983">
    <property type="protein sequence ID" value="KIW96391.1"/>
    <property type="molecule type" value="Genomic_DNA"/>
</dbReference>
<accession>A0A0D2F2G1</accession>
<name>A0A0D2F2G1_CLAB1</name>
<evidence type="ECO:0000256" key="1">
    <source>
        <dbReference type="SAM" id="MobiDB-lite"/>
    </source>
</evidence>
<feature type="region of interest" description="Disordered" evidence="1">
    <location>
        <begin position="157"/>
        <end position="191"/>
    </location>
</feature>
<protein>
    <submittedName>
        <fullName evidence="2">Uncharacterized protein</fullName>
    </submittedName>
</protein>
<evidence type="ECO:0000313" key="3">
    <source>
        <dbReference type="Proteomes" id="UP000053789"/>
    </source>
</evidence>
<organism evidence="2 3">
    <name type="scientific">Cladophialophora bantiana (strain ATCC 10958 / CBS 173.52 / CDC B-1940 / NIH 8579)</name>
    <name type="common">Xylohypha bantiana</name>
    <dbReference type="NCBI Taxonomy" id="1442370"/>
    <lineage>
        <taxon>Eukaryota</taxon>
        <taxon>Fungi</taxon>
        <taxon>Dikarya</taxon>
        <taxon>Ascomycota</taxon>
        <taxon>Pezizomycotina</taxon>
        <taxon>Eurotiomycetes</taxon>
        <taxon>Chaetothyriomycetidae</taxon>
        <taxon>Chaetothyriales</taxon>
        <taxon>Herpotrichiellaceae</taxon>
        <taxon>Cladophialophora</taxon>
    </lineage>
</organism>
<reference evidence="2" key="1">
    <citation type="submission" date="2015-01" db="EMBL/GenBank/DDBJ databases">
        <title>The Genome Sequence of Cladophialophora bantiana CBS 173.52.</title>
        <authorList>
            <consortium name="The Broad Institute Genomics Platform"/>
            <person name="Cuomo C."/>
            <person name="de Hoog S."/>
            <person name="Gorbushina A."/>
            <person name="Stielow B."/>
            <person name="Teixiera M."/>
            <person name="Abouelleil A."/>
            <person name="Chapman S.B."/>
            <person name="Priest M."/>
            <person name="Young S.K."/>
            <person name="Wortman J."/>
            <person name="Nusbaum C."/>
            <person name="Birren B."/>
        </authorList>
    </citation>
    <scope>NUCLEOTIDE SEQUENCE [LARGE SCALE GENOMIC DNA]</scope>
    <source>
        <strain evidence="2">CBS 173.52</strain>
    </source>
</reference>
<keyword evidence="3" id="KW-1185">Reference proteome</keyword>
<sequence>MAEYYVGGEVVGPSGQDDQNLGALQFAAKLHEFLMLPSLTAVLFTYIRCEWVFGEGIPHEAWTASFETEKFCIPHPSKRWGVIWPEWKRAHKKCSVRAVATFPKASPGNSRVYSFTINSRSANTTISAKPDNPKVVTGNPEDFHVVCYQQPTLAADRDRRRMGGSPLPRAARSREERNYRILRHHGHSRDV</sequence>
<dbReference type="AlphaFoldDB" id="A0A0D2F2G1"/>
<feature type="compositionally biased region" description="Basic residues" evidence="1">
    <location>
        <begin position="180"/>
        <end position="191"/>
    </location>
</feature>
<gene>
    <name evidence="2" type="ORF">Z519_03460</name>
</gene>
<evidence type="ECO:0000313" key="2">
    <source>
        <dbReference type="EMBL" id="KIW96391.1"/>
    </source>
</evidence>
<dbReference type="RefSeq" id="XP_016623060.1">
    <property type="nucleotide sequence ID" value="XM_016761210.1"/>
</dbReference>
<proteinExistence type="predicted"/>
<dbReference type="OrthoDB" id="5342924at2759"/>
<dbReference type="Proteomes" id="UP000053789">
    <property type="component" value="Unassembled WGS sequence"/>
</dbReference>